<evidence type="ECO:0000256" key="2">
    <source>
        <dbReference type="SAM" id="Phobius"/>
    </source>
</evidence>
<feature type="compositionally biased region" description="Pro residues" evidence="1">
    <location>
        <begin position="35"/>
        <end position="48"/>
    </location>
</feature>
<organism evidence="3 4">
    <name type="scientific">Sphaerisporangium album</name>
    <dbReference type="NCBI Taxonomy" id="509200"/>
    <lineage>
        <taxon>Bacteria</taxon>
        <taxon>Bacillati</taxon>
        <taxon>Actinomycetota</taxon>
        <taxon>Actinomycetes</taxon>
        <taxon>Streptosporangiales</taxon>
        <taxon>Streptosporangiaceae</taxon>
        <taxon>Sphaerisporangium</taxon>
    </lineage>
</organism>
<reference evidence="3 4" key="1">
    <citation type="submission" date="2018-06" db="EMBL/GenBank/DDBJ databases">
        <title>Sphaerisporangium craniellae sp. nov., isolated from a marine sponge in the South China Sea.</title>
        <authorList>
            <person name="Li L."/>
        </authorList>
    </citation>
    <scope>NUCLEOTIDE SEQUENCE [LARGE SCALE GENOMIC DNA]</scope>
    <source>
        <strain evidence="3 4">CCTCC AA 208026</strain>
    </source>
</reference>
<gene>
    <name evidence="3" type="ORF">DQ384_00415</name>
</gene>
<sequence>MSIDEEYTTTGGTTATAVGERPVRGPRAAGGVAAPPRPGRVPRRPAPARPGRATRPAPATGPVPAVGAAPAARRPSAARHAPRAPFVLLVVGLLCGGLVSLLLLNTVLTQDSFRVQDLRESTRELHDQKQDLYKKFLTGSQPGTIADNARKGGVKPDTSAPEILTVPGAQPSRAGVAVP</sequence>
<name>A0A367FTN4_9ACTN</name>
<feature type="compositionally biased region" description="Low complexity" evidence="1">
    <location>
        <begin position="25"/>
        <end position="34"/>
    </location>
</feature>
<proteinExistence type="predicted"/>
<feature type="transmembrane region" description="Helical" evidence="2">
    <location>
        <begin position="84"/>
        <end position="104"/>
    </location>
</feature>
<dbReference type="AlphaFoldDB" id="A0A367FTN4"/>
<feature type="compositionally biased region" description="Low complexity" evidence="1">
    <location>
        <begin position="8"/>
        <end position="17"/>
    </location>
</feature>
<evidence type="ECO:0008006" key="5">
    <source>
        <dbReference type="Google" id="ProtNLM"/>
    </source>
</evidence>
<accession>A0A367FTN4</accession>
<feature type="compositionally biased region" description="Low complexity" evidence="1">
    <location>
        <begin position="49"/>
        <end position="71"/>
    </location>
</feature>
<dbReference type="RefSeq" id="WP_114026620.1">
    <property type="nucleotide sequence ID" value="NZ_QOIL01000001.1"/>
</dbReference>
<evidence type="ECO:0000313" key="3">
    <source>
        <dbReference type="EMBL" id="RCG32955.1"/>
    </source>
</evidence>
<keyword evidence="4" id="KW-1185">Reference proteome</keyword>
<evidence type="ECO:0000313" key="4">
    <source>
        <dbReference type="Proteomes" id="UP000253094"/>
    </source>
</evidence>
<dbReference type="EMBL" id="QOIL01000001">
    <property type="protein sequence ID" value="RCG32955.1"/>
    <property type="molecule type" value="Genomic_DNA"/>
</dbReference>
<comment type="caution">
    <text evidence="3">The sequence shown here is derived from an EMBL/GenBank/DDBJ whole genome shotgun (WGS) entry which is preliminary data.</text>
</comment>
<dbReference type="Proteomes" id="UP000253094">
    <property type="component" value="Unassembled WGS sequence"/>
</dbReference>
<keyword evidence="2" id="KW-0472">Membrane</keyword>
<protein>
    <recommendedName>
        <fullName evidence="5">Cell division protein FtsL</fullName>
    </recommendedName>
</protein>
<feature type="region of interest" description="Disordered" evidence="1">
    <location>
        <begin position="1"/>
        <end position="71"/>
    </location>
</feature>
<evidence type="ECO:0000256" key="1">
    <source>
        <dbReference type="SAM" id="MobiDB-lite"/>
    </source>
</evidence>
<keyword evidence="2" id="KW-1133">Transmembrane helix</keyword>
<feature type="region of interest" description="Disordered" evidence="1">
    <location>
        <begin position="140"/>
        <end position="179"/>
    </location>
</feature>
<keyword evidence="2" id="KW-0812">Transmembrane</keyword>